<keyword evidence="10" id="KW-1185">Reference proteome</keyword>
<feature type="transmembrane region" description="Helical" evidence="6">
    <location>
        <begin position="424"/>
        <end position="448"/>
    </location>
</feature>
<feature type="transmembrane region" description="Helical" evidence="6">
    <location>
        <begin position="997"/>
        <end position="1014"/>
    </location>
</feature>
<dbReference type="PANTHER" id="PTHR30071">
    <property type="entry name" value="HEME EXPORTER PROTEIN C"/>
    <property type="match status" value="1"/>
</dbReference>
<evidence type="ECO:0000259" key="8">
    <source>
        <dbReference type="Pfam" id="PF05140"/>
    </source>
</evidence>
<name>A0ABS5JTZ9_9BACT</name>
<feature type="domain" description="ResB-like" evidence="8">
    <location>
        <begin position="73"/>
        <end position="119"/>
    </location>
</feature>
<feature type="transmembrane region" description="Helical" evidence="6">
    <location>
        <begin position="809"/>
        <end position="828"/>
    </location>
</feature>
<evidence type="ECO:0000256" key="2">
    <source>
        <dbReference type="ARBA" id="ARBA00022692"/>
    </source>
</evidence>
<feature type="transmembrane region" description="Helical" evidence="6">
    <location>
        <begin position="43"/>
        <end position="66"/>
    </location>
</feature>
<sequence length="1026" mass="116191">MKKLFEALMSHWLMGTLLLFLAAVLGIATFIENDFGTNASKALVYNSWWFELVFVLLAINMIGNLSKYKTWSLKKLPVLIFHLAFLCIIVGAAITRYIGYEGMMHIREGEQSDQILSSDQYVNVRVSSKDYEEEDEEHVLYSVVSPKEYSSSFATPNGRLKLKSEAFIPQATSRAIEKEGGETAIKIVLSAARGRQEFSLFKGDIITVGNYQLAFDPAETNQDIVLTLKDGMPYFIGKDTVSMMQMQTGDVQKFEPGTPHKLFNGVLYSFGDLRMVFTSLMESAVLEPVAVEGQDGNGLPDAIKFVAELNGKEKEFYVFGQKDVLGRRYSAEIDGVNVSVSYGAKQIHIPFALHLNSFELDRYPGSESPSSYASEVTLLDERTGLKEDRRIFMNNILNYKGYRFFQSSYDMDEKGTILSVNRDLWGTLFTYAGYLILAIGMALSLVFPNTRFRNLGRRIDEIYKEKKKFLAIGLLLLALPAVGQDLNPHIKISKESAEAFGRLWVQDNGGRMKPVNSMNSEIVRKLVKHHTFRGLTADQVALGMLVDPGFWQETPLITIKHDELRAILQVTEKKSSINNFFTPDGKYKIRQLVEASYRKRPAFRNKLEQEVVKVDEQVNVFFMHKIGSFYKIFPLPDSENNKWVLAKDKITGVSEKDSLFIKNVLNMYLQSLISGDKANEQNYLEAIDKYQHKFGGDILPPDAKKDIEIFYNQSSLFMSLMPYFLVLGMILLFFQLMRLVQPRFQFKWILRIGLVLVILAFSLYTIGLGLRWYISGHAPWSNGYESMLYIGWTTLVAGLSWTKKNPIALSVSSIFAGIILMVAHLSWMNPEITNLVPVLKSYWLTIHVAIIVASYGFLGNGFLLGFLNLILAGAKNKDNKKAFTLTIEELSAISERAMTVGLYLLTVGAFLGGVWANESWGRYWGWDPKETWSAVTILVYAFILHMRFIPGMKSITTFNIWSVIGYSSVIMTYLGVNYYLAGMHSYAKGDPVPVPSWVYYTVAVVAVVIFYAIYNEKKLAKEELKE</sequence>
<feature type="domain" description="Cytochrome c assembly protein" evidence="7">
    <location>
        <begin position="780"/>
        <end position="984"/>
    </location>
</feature>
<organism evidence="9 10">
    <name type="scientific">Carboxylicivirga linearis</name>
    <dbReference type="NCBI Taxonomy" id="1628157"/>
    <lineage>
        <taxon>Bacteria</taxon>
        <taxon>Pseudomonadati</taxon>
        <taxon>Bacteroidota</taxon>
        <taxon>Bacteroidia</taxon>
        <taxon>Marinilabiliales</taxon>
        <taxon>Marinilabiliaceae</taxon>
        <taxon>Carboxylicivirga</taxon>
    </lineage>
</organism>
<dbReference type="InterPro" id="IPR045062">
    <property type="entry name" value="Cyt_c_biogenesis_CcsA/CcmC"/>
</dbReference>
<evidence type="ECO:0000313" key="9">
    <source>
        <dbReference type="EMBL" id="MBS2098384.1"/>
    </source>
</evidence>
<comment type="subcellular location">
    <subcellularLocation>
        <location evidence="1">Membrane</location>
        <topology evidence="1">Multi-pass membrane protein</topology>
    </subcellularLocation>
</comment>
<dbReference type="PANTHER" id="PTHR30071:SF1">
    <property type="entry name" value="CYTOCHROME B_B6 PROTEIN-RELATED"/>
    <property type="match status" value="1"/>
</dbReference>
<evidence type="ECO:0000256" key="4">
    <source>
        <dbReference type="ARBA" id="ARBA00022989"/>
    </source>
</evidence>
<evidence type="ECO:0000256" key="1">
    <source>
        <dbReference type="ARBA" id="ARBA00004141"/>
    </source>
</evidence>
<proteinExistence type="predicted"/>
<feature type="transmembrane region" description="Helical" evidence="6">
    <location>
        <begin position="931"/>
        <end position="948"/>
    </location>
</feature>
<evidence type="ECO:0000313" key="10">
    <source>
        <dbReference type="Proteomes" id="UP000708576"/>
    </source>
</evidence>
<gene>
    <name evidence="9" type="primary">ccsA</name>
    <name evidence="9" type="ORF">KEM10_08845</name>
</gene>
<feature type="transmembrane region" description="Helical" evidence="6">
    <location>
        <begin position="469"/>
        <end position="486"/>
    </location>
</feature>
<reference evidence="9 10" key="1">
    <citation type="journal article" date="2015" name="Int. J. Syst. Evol. Microbiol.">
        <title>Carboxylicivirga linearis sp. nov., isolated from a sea cucumber culture pond.</title>
        <authorList>
            <person name="Wang F.Q."/>
            <person name="Zhou Y.X."/>
            <person name="Lin X.Z."/>
            <person name="Chen G.J."/>
            <person name="Du Z.J."/>
        </authorList>
    </citation>
    <scope>NUCLEOTIDE SEQUENCE [LARGE SCALE GENOMIC DNA]</scope>
    <source>
        <strain evidence="9 10">FB218</strain>
    </source>
</reference>
<feature type="transmembrane region" description="Helical" evidence="6">
    <location>
        <begin position="78"/>
        <end position="98"/>
    </location>
</feature>
<evidence type="ECO:0000259" key="7">
    <source>
        <dbReference type="Pfam" id="PF01578"/>
    </source>
</evidence>
<feature type="domain" description="ResB-like" evidence="8">
    <location>
        <begin position="339"/>
        <end position="416"/>
    </location>
</feature>
<dbReference type="EMBL" id="JAGUCO010000004">
    <property type="protein sequence ID" value="MBS2098384.1"/>
    <property type="molecule type" value="Genomic_DNA"/>
</dbReference>
<keyword evidence="2 6" id="KW-0812">Transmembrane</keyword>
<dbReference type="InterPro" id="IPR002541">
    <property type="entry name" value="Cyt_c_assembly"/>
</dbReference>
<feature type="transmembrane region" description="Helical" evidence="6">
    <location>
        <begin position="786"/>
        <end position="802"/>
    </location>
</feature>
<dbReference type="Pfam" id="PF01578">
    <property type="entry name" value="Cytochrom_C_asm"/>
    <property type="match status" value="1"/>
</dbReference>
<dbReference type="RefSeq" id="WP_212215625.1">
    <property type="nucleotide sequence ID" value="NZ_JAGUCO010000004.1"/>
</dbReference>
<feature type="transmembrane region" description="Helical" evidence="6">
    <location>
        <begin position="716"/>
        <end position="736"/>
    </location>
</feature>
<accession>A0ABS5JTZ9</accession>
<keyword evidence="4 6" id="KW-1133">Transmembrane helix</keyword>
<dbReference type="Proteomes" id="UP000708576">
    <property type="component" value="Unassembled WGS sequence"/>
</dbReference>
<evidence type="ECO:0000256" key="5">
    <source>
        <dbReference type="ARBA" id="ARBA00023136"/>
    </source>
</evidence>
<keyword evidence="3" id="KW-0201">Cytochrome c-type biogenesis</keyword>
<evidence type="ECO:0000256" key="3">
    <source>
        <dbReference type="ARBA" id="ARBA00022748"/>
    </source>
</evidence>
<feature type="transmembrane region" description="Helical" evidence="6">
    <location>
        <begin position="12"/>
        <end position="31"/>
    </location>
</feature>
<feature type="transmembrane region" description="Helical" evidence="6">
    <location>
        <begin position="848"/>
        <end position="871"/>
    </location>
</feature>
<protein>
    <submittedName>
        <fullName evidence="9">Cytochrome c biogenesis protein CcsA</fullName>
    </submittedName>
</protein>
<feature type="transmembrane region" description="Helical" evidence="6">
    <location>
        <begin position="960"/>
        <end position="981"/>
    </location>
</feature>
<keyword evidence="5 6" id="KW-0472">Membrane</keyword>
<dbReference type="Pfam" id="PF05140">
    <property type="entry name" value="ResB"/>
    <property type="match status" value="2"/>
</dbReference>
<comment type="caution">
    <text evidence="9">The sequence shown here is derived from an EMBL/GenBank/DDBJ whole genome shotgun (WGS) entry which is preliminary data.</text>
</comment>
<feature type="transmembrane region" description="Helical" evidence="6">
    <location>
        <begin position="748"/>
        <end position="774"/>
    </location>
</feature>
<dbReference type="InterPro" id="IPR007816">
    <property type="entry name" value="ResB-like_domain"/>
</dbReference>
<evidence type="ECO:0000256" key="6">
    <source>
        <dbReference type="SAM" id="Phobius"/>
    </source>
</evidence>
<feature type="transmembrane region" description="Helical" evidence="6">
    <location>
        <begin position="897"/>
        <end position="916"/>
    </location>
</feature>